<feature type="domain" description="C3H1-type" evidence="13">
    <location>
        <begin position="7"/>
        <end position="34"/>
    </location>
</feature>
<dbReference type="Gene3D" id="3.40.50.300">
    <property type="entry name" value="P-loop containing nucleotide triphosphate hydrolases"/>
    <property type="match status" value="2"/>
</dbReference>
<evidence type="ECO:0000256" key="10">
    <source>
        <dbReference type="ARBA" id="ARBA00023158"/>
    </source>
</evidence>
<dbReference type="Pfam" id="PF13087">
    <property type="entry name" value="AAA_12"/>
    <property type="match status" value="1"/>
</dbReference>
<evidence type="ECO:0000256" key="4">
    <source>
        <dbReference type="ARBA" id="ARBA00022490"/>
    </source>
</evidence>
<keyword evidence="7" id="KW-0347">Helicase</keyword>
<dbReference type="InterPro" id="IPR041677">
    <property type="entry name" value="DNA2/NAM7_AAA_11"/>
</dbReference>
<evidence type="ECO:0000256" key="8">
    <source>
        <dbReference type="ARBA" id="ARBA00022840"/>
    </source>
</evidence>
<sequence length="993" mass="111986">MTPDISPRNSKFCHDFIDGRCRQGTGCKFKHDILKCSCGLVLRQFDYTSHVHGKRHLGVLAGKPLKARKRATGFPVVEETELSPTTSSSFSRCPHCRKDVPHLEFRDHIMTHDLWKRYNEAIEEAQCDKNGFTVDGLEGIDFGIVAEEEKPIIRLRITRTSTDPPPPVALVKCRLRSSPRKDEHGEKFSVELVGSNWINPGRPRFLLLTFHPSYAGRYDDELELIFWDRTQKTHFIILRRLFATVGNKQEHELLQPSAPYARRQKRVPLRIDGPIRRTLRPPTWTKTRWSALLPKFDIPRDITDILYKSGARSRNSVLALIKGLLPPDFNAKTHSLRFQLLLYLEEEQMKQDLDAYAMDGVKLEPNYPRYELEVAGLAEGRPSVLVGDFILARQEHAASRTWFQGRVHQVLERSVSLRFDDSFNTYRGNSFDVRFVLNRLPLRRMHASLANSNNPPRLLFPGSEHVKNMRTVTQSLMNNIIPINRQVGEDPEQLEAVTAIVNLPPGSPPFIVFGPPGTGKTVTLVEAMRQLLAHHPTRLLVCAPNNSAADLIAQHLSVLGPSTVLRLNSLTRKLSELPPSLHRFSIINDNEVFAMPTVDDLRKYRVVVSTCITAGVPASLGIERGFYSHIFVDEAGQAMEPTVMVPLKELADEKTIIVLAGDNKQMGPIVHSAIASVLGLKTSYLARMMDREIYSLENNSSGGGRGVTIIKLVRNFRSHPAILEFSNEHFYNRELQYCGDPALTHSLETINELPKKKFPLIFHAIIGKDQREAASPSFFNIEEASLVKKYCVSLVSDRRNGLRAEHIAVITPYHAQRIKILNILHRDPKTRDIKVGSVEEFQGQERRVVIISTVRSSTEFITADITRMLGFVASPHRFNVAVTRAQALLVVVGNPKVLSLDPLWRAFLSYVHRGGGWRGKSISWDPEGPVDGEAYDGELRREAAADAEDTLARLKALITRKNAEIDDGFELELDDEEEVGFGFGDGAVFREED</sequence>
<dbReference type="PROSITE" id="PS50103">
    <property type="entry name" value="ZF_C3H1"/>
    <property type="match status" value="1"/>
</dbReference>
<feature type="zinc finger region" description="C3H1-type" evidence="12">
    <location>
        <begin position="7"/>
        <end position="34"/>
    </location>
</feature>
<keyword evidence="4" id="KW-0963">Cytoplasm</keyword>
<protein>
    <recommendedName>
        <fullName evidence="3">RNA helicase</fullName>
        <ecNumber evidence="3">3.6.4.13</ecNumber>
    </recommendedName>
</protein>
<dbReference type="GO" id="GO:0016787">
    <property type="term" value="F:hydrolase activity"/>
    <property type="evidence" value="ECO:0007669"/>
    <property type="project" value="UniProtKB-KW"/>
</dbReference>
<dbReference type="InterPro" id="IPR026122">
    <property type="entry name" value="MOV-10/SDE3_DEXXQ/H-box"/>
</dbReference>
<evidence type="ECO:0000256" key="9">
    <source>
        <dbReference type="ARBA" id="ARBA00022884"/>
    </source>
</evidence>
<evidence type="ECO:0000256" key="11">
    <source>
        <dbReference type="ARBA" id="ARBA00047984"/>
    </source>
</evidence>
<dbReference type="FunFam" id="3.40.50.300:FF:000608">
    <property type="entry name" value="Mov10 RISC complex RNA helicase"/>
    <property type="match status" value="1"/>
</dbReference>
<comment type="subcellular location">
    <subcellularLocation>
        <location evidence="1">Cytoplasm</location>
        <location evidence="1">Cytoplasmic ribonucleoprotein granule</location>
    </subcellularLocation>
</comment>
<dbReference type="GO" id="GO:0003723">
    <property type="term" value="F:RNA binding"/>
    <property type="evidence" value="ECO:0007669"/>
    <property type="project" value="UniProtKB-KW"/>
</dbReference>
<dbReference type="Pfam" id="PF13086">
    <property type="entry name" value="AAA_11"/>
    <property type="match status" value="2"/>
</dbReference>
<dbReference type="Pfam" id="PF21635">
    <property type="entry name" value="Mov-10_helical"/>
    <property type="match status" value="1"/>
</dbReference>
<evidence type="ECO:0000256" key="5">
    <source>
        <dbReference type="ARBA" id="ARBA00022741"/>
    </source>
</evidence>
<keyword evidence="15" id="KW-1185">Reference proteome</keyword>
<keyword evidence="6 14" id="KW-0378">Hydrolase</keyword>
<keyword evidence="8" id="KW-0067">ATP-binding</keyword>
<evidence type="ECO:0000256" key="7">
    <source>
        <dbReference type="ARBA" id="ARBA00022806"/>
    </source>
</evidence>
<dbReference type="InterPro" id="IPR027417">
    <property type="entry name" value="P-loop_NTPase"/>
</dbReference>
<dbReference type="EMBL" id="JADNRY010000078">
    <property type="protein sequence ID" value="KAF9067067.1"/>
    <property type="molecule type" value="Genomic_DNA"/>
</dbReference>
<keyword evidence="10" id="KW-0943">RNA-mediated gene silencing</keyword>
<evidence type="ECO:0000259" key="13">
    <source>
        <dbReference type="PROSITE" id="PS50103"/>
    </source>
</evidence>
<dbReference type="InterPro" id="IPR049080">
    <property type="entry name" value="MOV-10-like_beta-barrel"/>
</dbReference>
<dbReference type="SUPFAM" id="SSF52540">
    <property type="entry name" value="P-loop containing nucleoside triphosphate hydrolases"/>
    <property type="match status" value="1"/>
</dbReference>
<evidence type="ECO:0000256" key="12">
    <source>
        <dbReference type="PROSITE-ProRule" id="PRU00723"/>
    </source>
</evidence>
<gene>
    <name evidence="14" type="ORF">BDP27DRAFT_1329467</name>
</gene>
<organism evidence="14 15">
    <name type="scientific">Rhodocollybia butyracea</name>
    <dbReference type="NCBI Taxonomy" id="206335"/>
    <lineage>
        <taxon>Eukaryota</taxon>
        <taxon>Fungi</taxon>
        <taxon>Dikarya</taxon>
        <taxon>Basidiomycota</taxon>
        <taxon>Agaricomycotina</taxon>
        <taxon>Agaricomycetes</taxon>
        <taxon>Agaricomycetidae</taxon>
        <taxon>Agaricales</taxon>
        <taxon>Marasmiineae</taxon>
        <taxon>Omphalotaceae</taxon>
        <taxon>Rhodocollybia</taxon>
    </lineage>
</organism>
<dbReference type="InterPro" id="IPR000571">
    <property type="entry name" value="Znf_CCCH"/>
</dbReference>
<dbReference type="InterPro" id="IPR041679">
    <property type="entry name" value="DNA2/NAM7-like_C"/>
</dbReference>
<dbReference type="InterPro" id="IPR047187">
    <property type="entry name" value="SF1_C_Upf1"/>
</dbReference>
<dbReference type="CDD" id="cd18038">
    <property type="entry name" value="DEXXQc_Helz-like"/>
    <property type="match status" value="1"/>
</dbReference>
<keyword evidence="9" id="KW-0694">RNA-binding</keyword>
<dbReference type="GO" id="GO:0008270">
    <property type="term" value="F:zinc ion binding"/>
    <property type="evidence" value="ECO:0007669"/>
    <property type="project" value="UniProtKB-KW"/>
</dbReference>
<reference evidence="14" key="1">
    <citation type="submission" date="2020-11" db="EMBL/GenBank/DDBJ databases">
        <authorList>
            <consortium name="DOE Joint Genome Institute"/>
            <person name="Ahrendt S."/>
            <person name="Riley R."/>
            <person name="Andreopoulos W."/>
            <person name="Labutti K."/>
            <person name="Pangilinan J."/>
            <person name="Ruiz-Duenas F.J."/>
            <person name="Barrasa J.M."/>
            <person name="Sanchez-Garcia M."/>
            <person name="Camarero S."/>
            <person name="Miyauchi S."/>
            <person name="Serrano A."/>
            <person name="Linde D."/>
            <person name="Babiker R."/>
            <person name="Drula E."/>
            <person name="Ayuso-Fernandez I."/>
            <person name="Pacheco R."/>
            <person name="Padilla G."/>
            <person name="Ferreira P."/>
            <person name="Barriuso J."/>
            <person name="Kellner H."/>
            <person name="Castanera R."/>
            <person name="Alfaro M."/>
            <person name="Ramirez L."/>
            <person name="Pisabarro A.G."/>
            <person name="Kuo A."/>
            <person name="Tritt A."/>
            <person name="Lipzen A."/>
            <person name="He G."/>
            <person name="Yan M."/>
            <person name="Ng V."/>
            <person name="Cullen D."/>
            <person name="Martin F."/>
            <person name="Rosso M.-N."/>
            <person name="Henrissat B."/>
            <person name="Hibbett D."/>
            <person name="Martinez A.T."/>
            <person name="Grigoriev I.V."/>
        </authorList>
    </citation>
    <scope>NUCLEOTIDE SEQUENCE</scope>
    <source>
        <strain evidence="14">AH 40177</strain>
    </source>
</reference>
<dbReference type="PANTHER" id="PTHR45418:SF1">
    <property type="entry name" value="CANCER_TESTIS ANTIGEN 55"/>
    <property type="match status" value="1"/>
</dbReference>
<evidence type="ECO:0000256" key="1">
    <source>
        <dbReference type="ARBA" id="ARBA00004331"/>
    </source>
</evidence>
<dbReference type="Pfam" id="PF21634">
    <property type="entry name" value="MOV-10_beta-barrel"/>
    <property type="match status" value="1"/>
</dbReference>
<comment type="caution">
    <text evidence="14">The sequence shown here is derived from an EMBL/GenBank/DDBJ whole genome shotgun (WGS) entry which is preliminary data.</text>
</comment>
<evidence type="ECO:0000313" key="14">
    <source>
        <dbReference type="EMBL" id="KAF9067067.1"/>
    </source>
</evidence>
<dbReference type="CDD" id="cd18808">
    <property type="entry name" value="SF1_C_Upf1"/>
    <property type="match status" value="1"/>
</dbReference>
<name>A0A9P5U5T5_9AGAR</name>
<dbReference type="GO" id="GO:0005524">
    <property type="term" value="F:ATP binding"/>
    <property type="evidence" value="ECO:0007669"/>
    <property type="project" value="UniProtKB-KW"/>
</dbReference>
<proteinExistence type="inferred from homology"/>
<dbReference type="PANTHER" id="PTHR45418">
    <property type="entry name" value="CANCER/TESTIS ANTIGEN 55"/>
    <property type="match status" value="1"/>
</dbReference>
<evidence type="ECO:0000256" key="3">
    <source>
        <dbReference type="ARBA" id="ARBA00012552"/>
    </source>
</evidence>
<dbReference type="GO" id="GO:0031047">
    <property type="term" value="P:regulatory ncRNA-mediated gene silencing"/>
    <property type="evidence" value="ECO:0007669"/>
    <property type="project" value="UniProtKB-KW"/>
</dbReference>
<evidence type="ECO:0000313" key="15">
    <source>
        <dbReference type="Proteomes" id="UP000772434"/>
    </source>
</evidence>
<dbReference type="Proteomes" id="UP000772434">
    <property type="component" value="Unassembled WGS sequence"/>
</dbReference>
<dbReference type="GO" id="GO:0036464">
    <property type="term" value="C:cytoplasmic ribonucleoprotein granule"/>
    <property type="evidence" value="ECO:0007669"/>
    <property type="project" value="UniProtKB-SubCell"/>
</dbReference>
<dbReference type="AlphaFoldDB" id="A0A9P5U5T5"/>
<dbReference type="InterPro" id="IPR049079">
    <property type="entry name" value="Mov-10_helical"/>
</dbReference>
<keyword evidence="12" id="KW-0479">Metal-binding</keyword>
<keyword evidence="5" id="KW-0547">Nucleotide-binding</keyword>
<keyword evidence="12" id="KW-0862">Zinc</keyword>
<comment type="catalytic activity">
    <reaction evidence="11">
        <text>ATP + H2O = ADP + phosphate + H(+)</text>
        <dbReference type="Rhea" id="RHEA:13065"/>
        <dbReference type="ChEBI" id="CHEBI:15377"/>
        <dbReference type="ChEBI" id="CHEBI:15378"/>
        <dbReference type="ChEBI" id="CHEBI:30616"/>
        <dbReference type="ChEBI" id="CHEBI:43474"/>
        <dbReference type="ChEBI" id="CHEBI:456216"/>
        <dbReference type="EC" id="3.6.4.13"/>
    </reaction>
</comment>
<comment type="similarity">
    <text evidence="2">Belongs to the DNA2/NAM7 helicase family. SDE3 subfamily.</text>
</comment>
<dbReference type="GO" id="GO:0032574">
    <property type="term" value="F:5'-3' RNA helicase activity"/>
    <property type="evidence" value="ECO:0007669"/>
    <property type="project" value="InterPro"/>
</dbReference>
<evidence type="ECO:0000256" key="2">
    <source>
        <dbReference type="ARBA" id="ARBA00005601"/>
    </source>
</evidence>
<dbReference type="EC" id="3.6.4.13" evidence="3"/>
<dbReference type="OrthoDB" id="6513042at2759"/>
<evidence type="ECO:0000256" key="6">
    <source>
        <dbReference type="ARBA" id="ARBA00022801"/>
    </source>
</evidence>
<accession>A0A9P5U5T5</accession>
<keyword evidence="12" id="KW-0863">Zinc-finger</keyword>